<evidence type="ECO:0000313" key="18">
    <source>
        <dbReference type="Proteomes" id="UP000295418"/>
    </source>
</evidence>
<evidence type="ECO:0000256" key="6">
    <source>
        <dbReference type="ARBA" id="ARBA00022679"/>
    </source>
</evidence>
<feature type="domain" description="HAMP" evidence="16">
    <location>
        <begin position="298"/>
        <end position="350"/>
    </location>
</feature>
<name>A0A4R4EBH9_9BACL</name>
<evidence type="ECO:0000256" key="8">
    <source>
        <dbReference type="ARBA" id="ARBA00022741"/>
    </source>
</evidence>
<dbReference type="GO" id="GO:0005886">
    <property type="term" value="C:plasma membrane"/>
    <property type="evidence" value="ECO:0007669"/>
    <property type="project" value="UniProtKB-SubCell"/>
</dbReference>
<keyword evidence="18" id="KW-1185">Reference proteome</keyword>
<evidence type="ECO:0000256" key="10">
    <source>
        <dbReference type="ARBA" id="ARBA00022840"/>
    </source>
</evidence>
<dbReference type="PROSITE" id="PS50109">
    <property type="entry name" value="HIS_KIN"/>
    <property type="match status" value="1"/>
</dbReference>
<keyword evidence="10" id="KW-0067">ATP-binding</keyword>
<evidence type="ECO:0000256" key="2">
    <source>
        <dbReference type="ARBA" id="ARBA00004651"/>
    </source>
</evidence>
<evidence type="ECO:0000256" key="13">
    <source>
        <dbReference type="ARBA" id="ARBA00023136"/>
    </source>
</evidence>
<evidence type="ECO:0000256" key="1">
    <source>
        <dbReference type="ARBA" id="ARBA00000085"/>
    </source>
</evidence>
<feature type="domain" description="Histidine kinase" evidence="15">
    <location>
        <begin position="458"/>
        <end position="562"/>
    </location>
</feature>
<dbReference type="EC" id="2.7.13.3" evidence="3"/>
<keyword evidence="7 14" id="KW-0812">Transmembrane</keyword>
<keyword evidence="4" id="KW-1003">Cell membrane</keyword>
<dbReference type="InterPro" id="IPR003660">
    <property type="entry name" value="HAMP_dom"/>
</dbReference>
<proteinExistence type="predicted"/>
<keyword evidence="13 14" id="KW-0472">Membrane</keyword>
<dbReference type="PANTHER" id="PTHR34220">
    <property type="entry name" value="SENSOR HISTIDINE KINASE YPDA"/>
    <property type="match status" value="1"/>
</dbReference>
<evidence type="ECO:0000256" key="14">
    <source>
        <dbReference type="SAM" id="Phobius"/>
    </source>
</evidence>
<evidence type="ECO:0000256" key="9">
    <source>
        <dbReference type="ARBA" id="ARBA00022777"/>
    </source>
</evidence>
<comment type="caution">
    <text evidence="17">The sequence shown here is derived from an EMBL/GenBank/DDBJ whole genome shotgun (WGS) entry which is preliminary data.</text>
</comment>
<feature type="transmembrane region" description="Helical" evidence="14">
    <location>
        <begin position="20"/>
        <end position="39"/>
    </location>
</feature>
<evidence type="ECO:0000256" key="11">
    <source>
        <dbReference type="ARBA" id="ARBA00022989"/>
    </source>
</evidence>
<evidence type="ECO:0000256" key="7">
    <source>
        <dbReference type="ARBA" id="ARBA00022692"/>
    </source>
</evidence>
<evidence type="ECO:0000313" key="17">
    <source>
        <dbReference type="EMBL" id="TCZ76290.1"/>
    </source>
</evidence>
<dbReference type="GO" id="GO:0005524">
    <property type="term" value="F:ATP binding"/>
    <property type="evidence" value="ECO:0007669"/>
    <property type="project" value="UniProtKB-KW"/>
</dbReference>
<dbReference type="PROSITE" id="PS50885">
    <property type="entry name" value="HAMP"/>
    <property type="match status" value="1"/>
</dbReference>
<evidence type="ECO:0000259" key="15">
    <source>
        <dbReference type="PROSITE" id="PS50109"/>
    </source>
</evidence>
<dbReference type="InterPro" id="IPR005467">
    <property type="entry name" value="His_kinase_dom"/>
</dbReference>
<keyword evidence="12" id="KW-0902">Two-component regulatory system</keyword>
<dbReference type="GO" id="GO:0000155">
    <property type="term" value="F:phosphorelay sensor kinase activity"/>
    <property type="evidence" value="ECO:0007669"/>
    <property type="project" value="InterPro"/>
</dbReference>
<dbReference type="AlphaFoldDB" id="A0A4R4EBH9"/>
<dbReference type="Proteomes" id="UP000295418">
    <property type="component" value="Unassembled WGS sequence"/>
</dbReference>
<gene>
    <name evidence="17" type="ORF">E0485_13880</name>
</gene>
<dbReference type="OrthoDB" id="9776552at2"/>
<dbReference type="RefSeq" id="WP_132418657.1">
    <property type="nucleotide sequence ID" value="NZ_SKFG01000013.1"/>
</dbReference>
<evidence type="ECO:0000256" key="12">
    <source>
        <dbReference type="ARBA" id="ARBA00023012"/>
    </source>
</evidence>
<dbReference type="Pfam" id="PF06580">
    <property type="entry name" value="His_kinase"/>
    <property type="match status" value="1"/>
</dbReference>
<dbReference type="SMART" id="SM00387">
    <property type="entry name" value="HATPase_c"/>
    <property type="match status" value="1"/>
</dbReference>
<dbReference type="InterPro" id="IPR036890">
    <property type="entry name" value="HATPase_C_sf"/>
</dbReference>
<comment type="subcellular location">
    <subcellularLocation>
        <location evidence="2">Cell membrane</location>
        <topology evidence="2">Multi-pass membrane protein</topology>
    </subcellularLocation>
</comment>
<dbReference type="Pfam" id="PF02518">
    <property type="entry name" value="HATPase_c"/>
    <property type="match status" value="1"/>
</dbReference>
<keyword evidence="9 17" id="KW-0418">Kinase</keyword>
<sequence>MFNKKKKRNFKESTRHLFRIYTMIPFAILIILFVIFTIVNERINLTQKTNLAAQKISRTIADVYHQYDDEVNRMAAAPSVVNYVSTHLDGEKVYSEFYDFNNQQTVKSIFHIVDKNGVFLATTAPPDALNSDFSFSNLIHRMELKPTETITEMNSFRYSHDRTTSYTFSKAILKDNQTIGYLIYQLFESDFQKVIFEQNNEIAMITDEHNSIIATTSNITKGVLNKFQPKLDNQGHVQLNKGSYYMFNKRIANTPLQVFTLNSYKAEQYSYYSVTLFIVATCLLLWFMIQYLSNKMSSRNSESIIKFVNSLDSLRKGKLDSYVDIKTGDEFETLSHEYNTMLYRLQHLLKRNRELSELSTIIEVKQLQSQFHPHFIFNVLETLRYAIKIDVNQAQEIVMILSRLLRYSIGHDRSVKLKDDMNYVRDYLKLQHIRFNDRLKYQIMMDEETYHVYVPKLLLQSIIENSIKYGYQNQNNLMIEIRIYISEDNLILEVHDNGQGMSEDKLKEVNHILQSQSNTTSHIGLYNVHRRLVLLYGEDSGIQISSAHGQGTCVTLTIPYERSDDHV</sequence>
<dbReference type="Gene3D" id="3.30.565.10">
    <property type="entry name" value="Histidine kinase-like ATPase, C-terminal domain"/>
    <property type="match status" value="1"/>
</dbReference>
<feature type="transmembrane region" description="Helical" evidence="14">
    <location>
        <begin position="269"/>
        <end position="289"/>
    </location>
</feature>
<dbReference type="InterPro" id="IPR050640">
    <property type="entry name" value="Bact_2-comp_sensor_kinase"/>
</dbReference>
<keyword evidence="8" id="KW-0547">Nucleotide-binding</keyword>
<dbReference type="InterPro" id="IPR003594">
    <property type="entry name" value="HATPase_dom"/>
</dbReference>
<keyword evidence="6" id="KW-0808">Transferase</keyword>
<dbReference type="EMBL" id="SKFG01000013">
    <property type="protein sequence ID" value="TCZ76290.1"/>
    <property type="molecule type" value="Genomic_DNA"/>
</dbReference>
<evidence type="ECO:0000256" key="5">
    <source>
        <dbReference type="ARBA" id="ARBA00022553"/>
    </source>
</evidence>
<dbReference type="PANTHER" id="PTHR34220:SF11">
    <property type="entry name" value="SENSOR PROTEIN KINASE HPTS"/>
    <property type="match status" value="1"/>
</dbReference>
<evidence type="ECO:0000256" key="4">
    <source>
        <dbReference type="ARBA" id="ARBA00022475"/>
    </source>
</evidence>
<comment type="catalytic activity">
    <reaction evidence="1">
        <text>ATP + protein L-histidine = ADP + protein N-phospho-L-histidine.</text>
        <dbReference type="EC" id="2.7.13.3"/>
    </reaction>
</comment>
<dbReference type="InterPro" id="IPR010559">
    <property type="entry name" value="Sig_transdc_His_kin_internal"/>
</dbReference>
<accession>A0A4R4EBH9</accession>
<dbReference type="Gene3D" id="6.10.340.10">
    <property type="match status" value="1"/>
</dbReference>
<dbReference type="SUPFAM" id="SSF55874">
    <property type="entry name" value="ATPase domain of HSP90 chaperone/DNA topoisomerase II/histidine kinase"/>
    <property type="match status" value="1"/>
</dbReference>
<keyword evidence="11 14" id="KW-1133">Transmembrane helix</keyword>
<protein>
    <recommendedName>
        <fullName evidence="3">histidine kinase</fullName>
        <ecNumber evidence="3">2.7.13.3</ecNumber>
    </recommendedName>
</protein>
<evidence type="ECO:0000259" key="16">
    <source>
        <dbReference type="PROSITE" id="PS50885"/>
    </source>
</evidence>
<reference evidence="17 18" key="1">
    <citation type="submission" date="2019-03" db="EMBL/GenBank/DDBJ databases">
        <authorList>
            <person name="Kim M.K.M."/>
        </authorList>
    </citation>
    <scope>NUCLEOTIDE SEQUENCE [LARGE SCALE GENOMIC DNA]</scope>
    <source>
        <strain evidence="17 18">18JY21-1</strain>
    </source>
</reference>
<organism evidence="17 18">
    <name type="scientific">Paenibacillus albiflavus</name>
    <dbReference type="NCBI Taxonomy" id="2545760"/>
    <lineage>
        <taxon>Bacteria</taxon>
        <taxon>Bacillati</taxon>
        <taxon>Bacillota</taxon>
        <taxon>Bacilli</taxon>
        <taxon>Bacillales</taxon>
        <taxon>Paenibacillaceae</taxon>
        <taxon>Paenibacillus</taxon>
    </lineage>
</organism>
<evidence type="ECO:0000256" key="3">
    <source>
        <dbReference type="ARBA" id="ARBA00012438"/>
    </source>
</evidence>
<keyword evidence="5" id="KW-0597">Phosphoprotein</keyword>